<organism evidence="1 2">
    <name type="scientific">Delftia acidovorans</name>
    <name type="common">Pseudomonas acidovorans</name>
    <name type="synonym">Comamonas acidovorans</name>
    <dbReference type="NCBI Taxonomy" id="80866"/>
    <lineage>
        <taxon>Bacteria</taxon>
        <taxon>Pseudomonadati</taxon>
        <taxon>Pseudomonadota</taxon>
        <taxon>Betaproteobacteria</taxon>
        <taxon>Burkholderiales</taxon>
        <taxon>Comamonadaceae</taxon>
        <taxon>Delftia</taxon>
    </lineage>
</organism>
<dbReference type="EMBL" id="CP065668">
    <property type="protein sequence ID" value="QPS09321.1"/>
    <property type="molecule type" value="Genomic_DNA"/>
</dbReference>
<evidence type="ECO:0000313" key="1">
    <source>
        <dbReference type="EMBL" id="QPS09321.1"/>
    </source>
</evidence>
<proteinExistence type="predicted"/>
<gene>
    <name evidence="1" type="ORF">I6G66_04620</name>
</gene>
<dbReference type="AlphaFoldDB" id="A0A7T2S5J9"/>
<dbReference type="Proteomes" id="UP000594778">
    <property type="component" value="Chromosome"/>
</dbReference>
<reference evidence="1 2" key="1">
    <citation type="submission" date="2020-12" db="EMBL/GenBank/DDBJ databases">
        <title>FDA dAtabase for Regulatory Grade micrObial Sequences (FDA-ARGOS): Supporting development and validation of Infectious Disease Dx tests.</title>
        <authorList>
            <person name="Sproer C."/>
            <person name="Gronow S."/>
            <person name="Severitt S."/>
            <person name="Schroder I."/>
            <person name="Tallon L."/>
            <person name="Sadzewicz L."/>
            <person name="Zhao X."/>
            <person name="Boylan J."/>
            <person name="Ott S."/>
            <person name="Bowen H."/>
            <person name="Vavikolanu K."/>
            <person name="Mehta A."/>
            <person name="Aluvathingal J."/>
            <person name="Nadendla S."/>
            <person name="Lowell S."/>
            <person name="Myers T."/>
            <person name="Yan Y."/>
            <person name="Sichtig H."/>
        </authorList>
    </citation>
    <scope>NUCLEOTIDE SEQUENCE [LARGE SCALE GENOMIC DNA]</scope>
    <source>
        <strain evidence="1 2">FDAARGOS_909</strain>
    </source>
</reference>
<evidence type="ECO:0000313" key="2">
    <source>
        <dbReference type="Proteomes" id="UP000594778"/>
    </source>
</evidence>
<sequence length="158" mass="17544">MPAPRHWIEFVEDWRAEPMAYWVHAEQEVGLWCRASRYLPSAPARIPHKGFAVLCVAFGAHVLRFSSAVQLDECIRVLSMKPLPTSRQLSSLRGTSLGPNGHWLSRLPVAIKSGKARGRVVMGLEQTRAAIVDCSWHMLDRSIDQVAPCAGSNLQTTS</sequence>
<dbReference type="RefSeq" id="WP_183018032.1">
    <property type="nucleotide sequence ID" value="NZ_CP065668.1"/>
</dbReference>
<accession>A0A7T2S5J9</accession>
<protein>
    <submittedName>
        <fullName evidence="1">Uncharacterized protein</fullName>
    </submittedName>
</protein>
<name>A0A7T2S5J9_DELAC</name>